<sequence>MAPLNALTSPNKGNIEWKPEYESIRQDIINILTNKPVLMIFDPDCPIELHTDASAIGYGAILLQTKENRQFVVAYFSKRTTATESKYHSYELETLAVVNAVKHFRHYLHGNKFTVVTDCNSLKSSRNKVHLTPRVHRWWAFLQAFDFEVVYRDGKRMCHADFLSRNPLPVVPFDKIEQKRVDLTTLPENWLQAEQQRDPEIKTS</sequence>
<reference evidence="1 2" key="1">
    <citation type="journal article" date="2021" name="Front. Genet.">
        <title>Chromosome-Level Genome Assembly Reveals Significant Gene Expansion in the Toll and IMD Signaling Pathways of Dendrolimus kikuchii.</title>
        <authorList>
            <person name="Zhou J."/>
            <person name="Wu P."/>
            <person name="Xiong Z."/>
            <person name="Liu N."/>
            <person name="Zhao N."/>
            <person name="Ji M."/>
            <person name="Qiu Y."/>
            <person name="Yang B."/>
        </authorList>
    </citation>
    <scope>NUCLEOTIDE SEQUENCE [LARGE SCALE GENOMIC DNA]</scope>
    <source>
        <strain evidence="1">Ann1</strain>
    </source>
</reference>
<dbReference type="EMBL" id="CM034394">
    <property type="protein sequence ID" value="KAJ0179622.1"/>
    <property type="molecule type" value="Genomic_DNA"/>
</dbReference>
<name>A0ACC1D7T3_9NEOP</name>
<comment type="caution">
    <text evidence="1">The sequence shown here is derived from an EMBL/GenBank/DDBJ whole genome shotgun (WGS) entry which is preliminary data.</text>
</comment>
<organism evidence="1 2">
    <name type="scientific">Dendrolimus kikuchii</name>
    <dbReference type="NCBI Taxonomy" id="765133"/>
    <lineage>
        <taxon>Eukaryota</taxon>
        <taxon>Metazoa</taxon>
        <taxon>Ecdysozoa</taxon>
        <taxon>Arthropoda</taxon>
        <taxon>Hexapoda</taxon>
        <taxon>Insecta</taxon>
        <taxon>Pterygota</taxon>
        <taxon>Neoptera</taxon>
        <taxon>Endopterygota</taxon>
        <taxon>Lepidoptera</taxon>
        <taxon>Glossata</taxon>
        <taxon>Ditrysia</taxon>
        <taxon>Bombycoidea</taxon>
        <taxon>Lasiocampidae</taxon>
        <taxon>Dendrolimus</taxon>
    </lineage>
</organism>
<evidence type="ECO:0000313" key="1">
    <source>
        <dbReference type="EMBL" id="KAJ0179622.1"/>
    </source>
</evidence>
<proteinExistence type="predicted"/>
<accession>A0ACC1D7T3</accession>
<gene>
    <name evidence="1" type="ORF">K1T71_005334</name>
</gene>
<protein>
    <submittedName>
        <fullName evidence="1">Uncharacterized protein</fullName>
    </submittedName>
</protein>
<evidence type="ECO:0000313" key="2">
    <source>
        <dbReference type="Proteomes" id="UP000824533"/>
    </source>
</evidence>
<keyword evidence="2" id="KW-1185">Reference proteome</keyword>
<dbReference type="Proteomes" id="UP000824533">
    <property type="component" value="Linkage Group LG08"/>
</dbReference>